<dbReference type="GO" id="GO:0009307">
    <property type="term" value="P:DNA restriction-modification system"/>
    <property type="evidence" value="ECO:0007669"/>
    <property type="project" value="UniProtKB-KW"/>
</dbReference>
<dbReference type="EMBL" id="JACQPB010000025">
    <property type="protein sequence ID" value="MBI4210231.1"/>
    <property type="molecule type" value="Genomic_DNA"/>
</dbReference>
<dbReference type="Gene3D" id="1.10.287.1120">
    <property type="entry name" value="Bipartite methylase S protein"/>
    <property type="match status" value="1"/>
</dbReference>
<comment type="caution">
    <text evidence="5">The sequence shown here is derived from an EMBL/GenBank/DDBJ whole genome shotgun (WGS) entry which is preliminary data.</text>
</comment>
<comment type="similarity">
    <text evidence="1">Belongs to the type-I restriction system S methylase family.</text>
</comment>
<evidence type="ECO:0000259" key="4">
    <source>
        <dbReference type="Pfam" id="PF01420"/>
    </source>
</evidence>
<name>A0A8T3YMY9_9ARCH</name>
<accession>A0A8T3YMY9</accession>
<dbReference type="PANTHER" id="PTHR30408">
    <property type="entry name" value="TYPE-1 RESTRICTION ENZYME ECOKI SPECIFICITY PROTEIN"/>
    <property type="match status" value="1"/>
</dbReference>
<evidence type="ECO:0000256" key="3">
    <source>
        <dbReference type="ARBA" id="ARBA00023125"/>
    </source>
</evidence>
<dbReference type="Proteomes" id="UP000732298">
    <property type="component" value="Unassembled WGS sequence"/>
</dbReference>
<feature type="domain" description="Type I restriction modification DNA specificity" evidence="4">
    <location>
        <begin position="12"/>
        <end position="187"/>
    </location>
</feature>
<dbReference type="CDD" id="cd17283">
    <property type="entry name" value="RMtype1_S_Hpy180ORF7835P_TRD2-CR2_like"/>
    <property type="match status" value="1"/>
</dbReference>
<dbReference type="Gene3D" id="3.90.220.20">
    <property type="entry name" value="DNA methylase specificity domains"/>
    <property type="match status" value="1"/>
</dbReference>
<evidence type="ECO:0000256" key="1">
    <source>
        <dbReference type="ARBA" id="ARBA00010923"/>
    </source>
</evidence>
<dbReference type="PANTHER" id="PTHR30408:SF12">
    <property type="entry name" value="TYPE I RESTRICTION ENZYME MJAVIII SPECIFICITY SUBUNIT"/>
    <property type="match status" value="1"/>
</dbReference>
<keyword evidence="5" id="KW-0540">Nuclease</keyword>
<dbReference type="InterPro" id="IPR000055">
    <property type="entry name" value="Restrct_endonuc_typeI_TRD"/>
</dbReference>
<keyword evidence="5" id="KW-0255">Endonuclease</keyword>
<evidence type="ECO:0000256" key="2">
    <source>
        <dbReference type="ARBA" id="ARBA00022747"/>
    </source>
</evidence>
<keyword evidence="5" id="KW-0378">Hydrolase</keyword>
<dbReference type="AlphaFoldDB" id="A0A8T3YMY9"/>
<dbReference type="GO" id="GO:0004519">
    <property type="term" value="F:endonuclease activity"/>
    <property type="evidence" value="ECO:0007669"/>
    <property type="project" value="UniProtKB-KW"/>
</dbReference>
<gene>
    <name evidence="5" type="ORF">HY544_01850</name>
</gene>
<proteinExistence type="inferred from homology"/>
<protein>
    <submittedName>
        <fullName evidence="5">Restriction endonuclease subunit S</fullName>
    </submittedName>
</protein>
<dbReference type="InterPro" id="IPR052021">
    <property type="entry name" value="Type-I_RS_S_subunit"/>
</dbReference>
<keyword evidence="2" id="KW-0680">Restriction system</keyword>
<keyword evidence="3" id="KW-0238">DNA-binding</keyword>
<sequence length="205" mass="23141">MKKLFDGNGLRKVKLSEIATIRRGASPRPILNKAYFSDSGRGWIRIEDVTSSYKYLNKTSQYLSDLGASKSVSVNKGDLIMSICATIGKPIIVNIPACIHDGFVLFGNIDDTKYDREYLFYALQSIETDFLRKKQSGTQGNLNTTLVGKTEIFVPKTIEEQRKIVEVFSTLDKKLSLQTTQKHKLERIKRGLMNDLLTGKKRVNS</sequence>
<dbReference type="GO" id="GO:0003677">
    <property type="term" value="F:DNA binding"/>
    <property type="evidence" value="ECO:0007669"/>
    <property type="project" value="UniProtKB-KW"/>
</dbReference>
<reference evidence="5" key="1">
    <citation type="submission" date="2020-07" db="EMBL/GenBank/DDBJ databases">
        <title>Huge and variable diversity of episymbiotic CPR bacteria and DPANN archaea in groundwater ecosystems.</title>
        <authorList>
            <person name="He C.Y."/>
            <person name="Keren R."/>
            <person name="Whittaker M."/>
            <person name="Farag I.F."/>
            <person name="Doudna J."/>
            <person name="Cate J.H.D."/>
            <person name="Banfield J.F."/>
        </authorList>
    </citation>
    <scope>NUCLEOTIDE SEQUENCE</scope>
    <source>
        <strain evidence="5">NC_groundwater_1296_Ag_S-0.2um_52_80</strain>
    </source>
</reference>
<dbReference type="InterPro" id="IPR044946">
    <property type="entry name" value="Restrct_endonuc_typeI_TRD_sf"/>
</dbReference>
<organism evidence="5 6">
    <name type="scientific">Candidatus Iainarchaeum sp</name>
    <dbReference type="NCBI Taxonomy" id="3101447"/>
    <lineage>
        <taxon>Archaea</taxon>
        <taxon>Candidatus Iainarchaeota</taxon>
        <taxon>Candidatus Iainarchaeia</taxon>
        <taxon>Candidatus Iainarchaeales</taxon>
        <taxon>Candidatus Iainarchaeaceae</taxon>
        <taxon>Candidatus Iainarchaeum</taxon>
    </lineage>
</organism>
<evidence type="ECO:0000313" key="5">
    <source>
        <dbReference type="EMBL" id="MBI4210231.1"/>
    </source>
</evidence>
<dbReference type="SUPFAM" id="SSF116734">
    <property type="entry name" value="DNA methylase specificity domain"/>
    <property type="match status" value="1"/>
</dbReference>
<dbReference type="Pfam" id="PF01420">
    <property type="entry name" value="Methylase_S"/>
    <property type="match status" value="1"/>
</dbReference>
<evidence type="ECO:0000313" key="6">
    <source>
        <dbReference type="Proteomes" id="UP000732298"/>
    </source>
</evidence>